<gene>
    <name evidence="1" type="ORF">OA57_00085</name>
</gene>
<evidence type="ECO:0000313" key="2">
    <source>
        <dbReference type="Proteomes" id="UP000030380"/>
    </source>
</evidence>
<dbReference type="Proteomes" id="UP000030380">
    <property type="component" value="Unassembled WGS sequence"/>
</dbReference>
<protein>
    <submittedName>
        <fullName evidence="1">Uncharacterized protein</fullName>
    </submittedName>
</protein>
<dbReference type="EMBL" id="JSUM01000001">
    <property type="protein sequence ID" value="KGQ71508.1"/>
    <property type="molecule type" value="Genomic_DNA"/>
</dbReference>
<organism evidence="1 2">
    <name type="scientific">Chelonobacter oris</name>
    <dbReference type="NCBI Taxonomy" id="505317"/>
    <lineage>
        <taxon>Bacteria</taxon>
        <taxon>Pseudomonadati</taxon>
        <taxon>Pseudomonadota</taxon>
        <taxon>Gammaproteobacteria</taxon>
        <taxon>Pasteurellales</taxon>
        <taxon>Pasteurellaceae</taxon>
        <taxon>Chelonobacter</taxon>
    </lineage>
</organism>
<evidence type="ECO:0000313" key="1">
    <source>
        <dbReference type="EMBL" id="KGQ71508.1"/>
    </source>
</evidence>
<accession>A0A0A3AQ14</accession>
<proteinExistence type="predicted"/>
<name>A0A0A3AQ14_9PAST</name>
<sequence>MRNWRKIMGVEPTRDCWQPQQDLKSCRFTGNDDLPRKFCNIVLNFNRNNIKIKRNNYDYIAVVVL</sequence>
<dbReference type="STRING" id="505317.OA57_00085"/>
<keyword evidence="2" id="KW-1185">Reference proteome</keyword>
<reference evidence="1 2" key="1">
    <citation type="submission" date="2014-11" db="EMBL/GenBank/DDBJ databases">
        <title>Draft genome sequence of Chelonobacter oris 1662T, associated with respiratory disease in Hermann's Tortoises.</title>
        <authorList>
            <person name="Kudirkiene E."/>
            <person name="Hansen M.J."/>
            <person name="Bojesen A.M."/>
        </authorList>
    </citation>
    <scope>NUCLEOTIDE SEQUENCE [LARGE SCALE GENOMIC DNA]</scope>
    <source>
        <strain evidence="1 2">1662</strain>
    </source>
</reference>
<dbReference type="AlphaFoldDB" id="A0A0A3AQ14"/>
<comment type="caution">
    <text evidence="1">The sequence shown here is derived from an EMBL/GenBank/DDBJ whole genome shotgun (WGS) entry which is preliminary data.</text>
</comment>